<proteinExistence type="inferred from homology"/>
<comment type="caution">
    <text evidence="14">The sequence shown here is derived from an EMBL/GenBank/DDBJ whole genome shotgun (WGS) entry which is preliminary data.</text>
</comment>
<comment type="function">
    <text evidence="2 12">Endonuclease that specifically degrades the RNA of RNA-DNA hybrids.</text>
</comment>
<comment type="similarity">
    <text evidence="4 12">Belongs to the RNase HII family.</text>
</comment>
<dbReference type="GO" id="GO:0046872">
    <property type="term" value="F:metal ion binding"/>
    <property type="evidence" value="ECO:0007669"/>
    <property type="project" value="UniProtKB-KW"/>
</dbReference>
<evidence type="ECO:0000256" key="1">
    <source>
        <dbReference type="ARBA" id="ARBA00000077"/>
    </source>
</evidence>
<dbReference type="PANTHER" id="PTHR10954">
    <property type="entry name" value="RIBONUCLEASE H2 SUBUNIT A"/>
    <property type="match status" value="1"/>
</dbReference>
<evidence type="ECO:0000313" key="15">
    <source>
        <dbReference type="Proteomes" id="UP000037923"/>
    </source>
</evidence>
<comment type="cofactor">
    <cofactor evidence="11">
        <name>Mn(2+)</name>
        <dbReference type="ChEBI" id="CHEBI:29035"/>
    </cofactor>
    <cofactor evidence="11">
        <name>Mg(2+)</name>
        <dbReference type="ChEBI" id="CHEBI:18420"/>
    </cofactor>
    <text evidence="11">Manganese or magnesium. Binds 1 divalent metal ion per monomer in the absence of substrate. May bind a second metal ion after substrate binding.</text>
</comment>
<dbReference type="CDD" id="cd07182">
    <property type="entry name" value="RNase_HII_bacteria_HII_like"/>
    <property type="match status" value="1"/>
</dbReference>
<dbReference type="Pfam" id="PF01351">
    <property type="entry name" value="RNase_HII"/>
    <property type="match status" value="1"/>
</dbReference>
<keyword evidence="9 11" id="KW-0378">Hydrolase</keyword>
<dbReference type="Gene3D" id="3.30.420.10">
    <property type="entry name" value="Ribonuclease H-like superfamily/Ribonuclease H"/>
    <property type="match status" value="2"/>
</dbReference>
<dbReference type="InterPro" id="IPR024567">
    <property type="entry name" value="RNase_HII/HIII_dom"/>
</dbReference>
<evidence type="ECO:0000256" key="3">
    <source>
        <dbReference type="ARBA" id="ARBA00004496"/>
    </source>
</evidence>
<dbReference type="OMA" id="CANDEAP"/>
<dbReference type="GO" id="GO:0006298">
    <property type="term" value="P:mismatch repair"/>
    <property type="evidence" value="ECO:0007669"/>
    <property type="project" value="TreeGrafter"/>
</dbReference>
<feature type="binding site" evidence="11">
    <location>
        <position position="142"/>
    </location>
    <ligand>
        <name>a divalent metal cation</name>
        <dbReference type="ChEBI" id="CHEBI:60240"/>
    </ligand>
</feature>
<evidence type="ECO:0000256" key="6">
    <source>
        <dbReference type="ARBA" id="ARBA00022722"/>
    </source>
</evidence>
<evidence type="ECO:0000256" key="11">
    <source>
        <dbReference type="PROSITE-ProRule" id="PRU01319"/>
    </source>
</evidence>
<dbReference type="InterPro" id="IPR001352">
    <property type="entry name" value="RNase_HII/HIII"/>
</dbReference>
<evidence type="ECO:0000256" key="2">
    <source>
        <dbReference type="ARBA" id="ARBA00004065"/>
    </source>
</evidence>
<feature type="binding site" evidence="11">
    <location>
        <position position="143"/>
    </location>
    <ligand>
        <name>a divalent metal cation</name>
        <dbReference type="ChEBI" id="CHEBI:60240"/>
    </ligand>
</feature>
<dbReference type="GO" id="GO:0003723">
    <property type="term" value="F:RNA binding"/>
    <property type="evidence" value="ECO:0007669"/>
    <property type="project" value="UniProtKB-UniRule"/>
</dbReference>
<feature type="domain" description="RNase H type-2" evidence="13">
    <location>
        <begin position="136"/>
        <end position="475"/>
    </location>
</feature>
<keyword evidence="10" id="KW-0464">Manganese</keyword>
<dbReference type="InterPro" id="IPR022898">
    <property type="entry name" value="RNase_HII"/>
</dbReference>
<dbReference type="GO" id="GO:0005737">
    <property type="term" value="C:cytoplasm"/>
    <property type="evidence" value="ECO:0007669"/>
    <property type="project" value="UniProtKB-SubCell"/>
</dbReference>
<organism evidence="14 15">
    <name type="scientific">Leptomonas pyrrhocoris</name>
    <name type="common">Firebug parasite</name>
    <dbReference type="NCBI Taxonomy" id="157538"/>
    <lineage>
        <taxon>Eukaryota</taxon>
        <taxon>Discoba</taxon>
        <taxon>Euglenozoa</taxon>
        <taxon>Kinetoplastea</taxon>
        <taxon>Metakinetoplastina</taxon>
        <taxon>Trypanosomatida</taxon>
        <taxon>Trypanosomatidae</taxon>
        <taxon>Leishmaniinae</taxon>
        <taxon>Leptomonas</taxon>
    </lineage>
</organism>
<dbReference type="GO" id="GO:0032299">
    <property type="term" value="C:ribonuclease H2 complex"/>
    <property type="evidence" value="ECO:0007669"/>
    <property type="project" value="TreeGrafter"/>
</dbReference>
<dbReference type="AlphaFoldDB" id="A0A0M9G0T1"/>
<dbReference type="InterPro" id="IPR036397">
    <property type="entry name" value="RNaseH_sf"/>
</dbReference>
<feature type="binding site" evidence="11">
    <location>
        <position position="374"/>
    </location>
    <ligand>
        <name>a divalent metal cation</name>
        <dbReference type="ChEBI" id="CHEBI:60240"/>
    </ligand>
</feature>
<sequence length="477" mass="53466">MSLFLAPSRSAKLPRESIARFGALLTPRRLLHQKKFGFSPFRPPPTWNALQKVEVGRRKTDTGDPTLDGTLDLVGYQLSRDGLLPLTHISGRSVPQVDTSGISPATRRKLEKERDAAVSQMKRNGVRLRRSVKETAITIGCDEAGRGPLAGPVVGAAVSRIPVSSFNNEFEQLYEAPEQFQIFDSKSVSERQRDLVFAMITGHVDFFDIVGSRKFVVHHCANDEAPPNVATGKRFDSHVKLSKLPFKKLLSMQTPYLVTYHGYNSAGNYVYFWSIGIANHTYIDEYNIYNASMNTMHRSALSIWHMMNDARFSQEVAPRPRSSTIAQYLFSRFCISAKHDGEKRYKVPHRVDLVKGATDYFDSEPIQPPLVLIDGHAVPGPSYDHFTSVSIGGDVQPIIEGDKRSLSIAAASCLAKVTRDELMSYLDALYPGYAFAVNKGYPVEHHMKYVAKNGLSPIHRKSYRPCRDFLEKAQKKK</sequence>
<evidence type="ECO:0000256" key="5">
    <source>
        <dbReference type="ARBA" id="ARBA00022490"/>
    </source>
</evidence>
<dbReference type="SUPFAM" id="SSF53098">
    <property type="entry name" value="Ribonuclease H-like"/>
    <property type="match status" value="1"/>
</dbReference>
<dbReference type="GO" id="GO:0043137">
    <property type="term" value="P:DNA replication, removal of RNA primer"/>
    <property type="evidence" value="ECO:0007669"/>
    <property type="project" value="TreeGrafter"/>
</dbReference>
<dbReference type="VEuPathDB" id="TriTrypDB:LpyrH10_09_0380"/>
<keyword evidence="5" id="KW-0963">Cytoplasm</keyword>
<evidence type="ECO:0000313" key="14">
    <source>
        <dbReference type="EMBL" id="KPA79859.1"/>
    </source>
</evidence>
<dbReference type="RefSeq" id="XP_015658298.1">
    <property type="nucleotide sequence ID" value="XM_015802782.1"/>
</dbReference>
<gene>
    <name evidence="14" type="ORF">ABB37_04938</name>
</gene>
<dbReference type="OrthoDB" id="7462577at2759"/>
<dbReference type="FunFam" id="3.30.420.10:FF:000193">
    <property type="entry name" value="Ribonuclease"/>
    <property type="match status" value="1"/>
</dbReference>
<dbReference type="EC" id="3.1.26.4" evidence="12"/>
<evidence type="ECO:0000256" key="7">
    <source>
        <dbReference type="ARBA" id="ARBA00022723"/>
    </source>
</evidence>
<dbReference type="FunFam" id="3.30.420.10:FF:000194">
    <property type="entry name" value="Ribonuclease"/>
    <property type="match status" value="1"/>
</dbReference>
<evidence type="ECO:0000256" key="10">
    <source>
        <dbReference type="ARBA" id="ARBA00023211"/>
    </source>
</evidence>
<keyword evidence="15" id="KW-1185">Reference proteome</keyword>
<dbReference type="InterPro" id="IPR012337">
    <property type="entry name" value="RNaseH-like_sf"/>
</dbReference>
<dbReference type="Proteomes" id="UP000037923">
    <property type="component" value="Unassembled WGS sequence"/>
</dbReference>
<protein>
    <recommendedName>
        <fullName evidence="12">Ribonuclease</fullName>
        <ecNumber evidence="12">3.1.26.4</ecNumber>
    </recommendedName>
</protein>
<dbReference type="GO" id="GO:0004523">
    <property type="term" value="F:RNA-DNA hybrid ribonuclease activity"/>
    <property type="evidence" value="ECO:0007669"/>
    <property type="project" value="UniProtKB-UniRule"/>
</dbReference>
<evidence type="ECO:0000256" key="8">
    <source>
        <dbReference type="ARBA" id="ARBA00022759"/>
    </source>
</evidence>
<dbReference type="PANTHER" id="PTHR10954:SF23">
    <property type="entry name" value="RIBONUCLEASE"/>
    <property type="match status" value="1"/>
</dbReference>
<accession>A0A0M9G0T1</accession>
<comment type="subcellular location">
    <subcellularLocation>
        <location evidence="3">Cytoplasm</location>
    </subcellularLocation>
</comment>
<keyword evidence="7 11" id="KW-0479">Metal-binding</keyword>
<keyword evidence="6 11" id="KW-0540">Nuclease</keyword>
<keyword evidence="8 11" id="KW-0255">Endonuclease</keyword>
<name>A0A0M9G0T1_LEPPY</name>
<reference evidence="14 15" key="1">
    <citation type="submission" date="2015-07" db="EMBL/GenBank/DDBJ databases">
        <title>High-quality genome of monoxenous trypanosomatid Leptomonas pyrrhocoris.</title>
        <authorList>
            <person name="Flegontov P."/>
            <person name="Butenko A."/>
            <person name="Firsov S."/>
            <person name="Vlcek C."/>
            <person name="Logacheva M.D."/>
            <person name="Field M."/>
            <person name="Filatov D."/>
            <person name="Flegontova O."/>
            <person name="Gerasimov E."/>
            <person name="Jackson A.P."/>
            <person name="Kelly S."/>
            <person name="Opperdoes F."/>
            <person name="O'Reilly A."/>
            <person name="Votypka J."/>
            <person name="Yurchenko V."/>
            <person name="Lukes J."/>
        </authorList>
    </citation>
    <scope>NUCLEOTIDE SEQUENCE [LARGE SCALE GENOMIC DNA]</scope>
    <source>
        <strain evidence="14">H10</strain>
    </source>
</reference>
<evidence type="ECO:0000256" key="4">
    <source>
        <dbReference type="ARBA" id="ARBA00007383"/>
    </source>
</evidence>
<dbReference type="EMBL" id="LGTL01000009">
    <property type="protein sequence ID" value="KPA79859.1"/>
    <property type="molecule type" value="Genomic_DNA"/>
</dbReference>
<dbReference type="PROSITE" id="PS51975">
    <property type="entry name" value="RNASE_H_2"/>
    <property type="match status" value="1"/>
</dbReference>
<evidence type="ECO:0000259" key="13">
    <source>
        <dbReference type="PROSITE" id="PS51975"/>
    </source>
</evidence>
<comment type="catalytic activity">
    <reaction evidence="1 11 12">
        <text>Endonucleolytic cleavage to 5'-phosphomonoester.</text>
        <dbReference type="EC" id="3.1.26.4"/>
    </reaction>
</comment>
<dbReference type="GeneID" id="26905229"/>
<evidence type="ECO:0000256" key="12">
    <source>
        <dbReference type="RuleBase" id="RU003515"/>
    </source>
</evidence>
<evidence type="ECO:0000256" key="9">
    <source>
        <dbReference type="ARBA" id="ARBA00022801"/>
    </source>
</evidence>